<dbReference type="PROSITE" id="PS51257">
    <property type="entry name" value="PROKAR_LIPOPROTEIN"/>
    <property type="match status" value="1"/>
</dbReference>
<keyword evidence="8" id="KW-0735">Signal-anchor</keyword>
<evidence type="ECO:0000256" key="10">
    <source>
        <dbReference type="ARBA" id="ARBA00023002"/>
    </source>
</evidence>
<dbReference type="InterPro" id="IPR005123">
    <property type="entry name" value="Oxoglu/Fe-dep_dioxygenase_dom"/>
</dbReference>
<dbReference type="AlphaFoldDB" id="A0A9D4TNU2"/>
<evidence type="ECO:0000256" key="4">
    <source>
        <dbReference type="ARBA" id="ARBA00012269"/>
    </source>
</evidence>
<evidence type="ECO:0000256" key="15">
    <source>
        <dbReference type="SAM" id="SignalP"/>
    </source>
</evidence>
<comment type="caution">
    <text evidence="17">The sequence shown here is derived from an EMBL/GenBank/DDBJ whole genome shotgun (WGS) entry which is preliminary data.</text>
</comment>
<keyword evidence="15" id="KW-0732">Signal</keyword>
<reference evidence="17" key="1">
    <citation type="journal article" date="2019" name="Plant J.">
        <title>Chlorella vulgaris genome assembly and annotation reveals the molecular basis for metabolic acclimation to high light conditions.</title>
        <authorList>
            <person name="Cecchin M."/>
            <person name="Marcolungo L."/>
            <person name="Rossato M."/>
            <person name="Girolomoni L."/>
            <person name="Cosentino E."/>
            <person name="Cuine S."/>
            <person name="Li-Beisson Y."/>
            <person name="Delledonne M."/>
            <person name="Ballottari M."/>
        </authorList>
    </citation>
    <scope>NUCLEOTIDE SEQUENCE</scope>
    <source>
        <strain evidence="17">211/11P</strain>
    </source>
</reference>
<dbReference type="InterPro" id="IPR044862">
    <property type="entry name" value="Pro_4_hyd_alph_FE2OG_OXY"/>
</dbReference>
<dbReference type="PANTHER" id="PTHR10869:SF238">
    <property type="entry name" value="PROLYL 4-HYDROXYLASE 6-RELATED"/>
    <property type="match status" value="1"/>
</dbReference>
<organism evidence="17 18">
    <name type="scientific">Chlorella vulgaris</name>
    <name type="common">Green alga</name>
    <dbReference type="NCBI Taxonomy" id="3077"/>
    <lineage>
        <taxon>Eukaryota</taxon>
        <taxon>Viridiplantae</taxon>
        <taxon>Chlorophyta</taxon>
        <taxon>core chlorophytes</taxon>
        <taxon>Trebouxiophyceae</taxon>
        <taxon>Chlorellales</taxon>
        <taxon>Chlorellaceae</taxon>
        <taxon>Chlorella clade</taxon>
        <taxon>Chlorella</taxon>
    </lineage>
</organism>
<name>A0A9D4TNU2_CHLVU</name>
<dbReference type="Proteomes" id="UP001055712">
    <property type="component" value="Unassembled WGS sequence"/>
</dbReference>
<evidence type="ECO:0000256" key="9">
    <source>
        <dbReference type="ARBA" id="ARBA00022989"/>
    </source>
</evidence>
<dbReference type="InterPro" id="IPR006620">
    <property type="entry name" value="Pro_4_hyd_alph"/>
</dbReference>
<comment type="cofactor">
    <cofactor evidence="1">
        <name>L-ascorbate</name>
        <dbReference type="ChEBI" id="CHEBI:38290"/>
    </cofactor>
</comment>
<keyword evidence="10" id="KW-0560">Oxidoreductase</keyword>
<proteinExistence type="inferred from homology"/>
<dbReference type="OrthoDB" id="420380at2759"/>
<keyword evidence="11" id="KW-0408">Iron</keyword>
<keyword evidence="7" id="KW-0223">Dioxygenase</keyword>
<evidence type="ECO:0000256" key="11">
    <source>
        <dbReference type="ARBA" id="ARBA00023004"/>
    </source>
</evidence>
<dbReference type="GO" id="GO:0004656">
    <property type="term" value="F:procollagen-proline 4-dioxygenase activity"/>
    <property type="evidence" value="ECO:0007669"/>
    <property type="project" value="UniProtKB-EC"/>
</dbReference>
<keyword evidence="5" id="KW-0812">Transmembrane</keyword>
<feature type="domain" description="Fe2OG dioxygenase" evidence="16">
    <location>
        <begin position="114"/>
        <end position="236"/>
    </location>
</feature>
<dbReference type="GO" id="GO:0005789">
    <property type="term" value="C:endoplasmic reticulum membrane"/>
    <property type="evidence" value="ECO:0007669"/>
    <property type="project" value="UniProtKB-SubCell"/>
</dbReference>
<comment type="catalytic activity">
    <reaction evidence="14">
        <text>L-prolyl-[collagen] + 2-oxoglutarate + O2 = trans-4-hydroxy-L-prolyl-[collagen] + succinate + CO2</text>
        <dbReference type="Rhea" id="RHEA:18945"/>
        <dbReference type="Rhea" id="RHEA-COMP:11676"/>
        <dbReference type="Rhea" id="RHEA-COMP:11680"/>
        <dbReference type="ChEBI" id="CHEBI:15379"/>
        <dbReference type="ChEBI" id="CHEBI:16526"/>
        <dbReference type="ChEBI" id="CHEBI:16810"/>
        <dbReference type="ChEBI" id="CHEBI:30031"/>
        <dbReference type="ChEBI" id="CHEBI:50342"/>
        <dbReference type="ChEBI" id="CHEBI:61965"/>
        <dbReference type="EC" id="1.14.11.2"/>
    </reaction>
</comment>
<keyword evidence="12" id="KW-0472">Membrane</keyword>
<evidence type="ECO:0000259" key="16">
    <source>
        <dbReference type="PROSITE" id="PS51471"/>
    </source>
</evidence>
<sequence>MLLRTAALWALLACLLASCTSGSQEPKRPWMQVLDAEARIFMFHNFLTDAECDHIVSLARPHLERSGVVDSTTGGSQISDIRTSQGTFLDRGQDETISTIEERIARWTLLPAGNGEGLQVLHYEPGEKYDAHWDYFFDKVNGESNGGNRYATVLMYLNTVEEGGETVFPNIPAPGGDNGPSFSECARRHLAAKPVKGSAVLFHSIKPSGELERRSLHTACPVIRGEKFAAPKWLHVGHYAMGGEAPVPVQQHPQKVGGPLGCRDDDESCEQWAANGECENNKLFMIGSKAQPGTCVKACDACLEIFSAAEQTHSQA</sequence>
<dbReference type="SMART" id="SM00702">
    <property type="entry name" value="P4Hc"/>
    <property type="match status" value="1"/>
</dbReference>
<keyword evidence="13" id="KW-0325">Glycoprotein</keyword>
<keyword evidence="6" id="KW-0479">Metal-binding</keyword>
<dbReference type="GO" id="GO:0031418">
    <property type="term" value="F:L-ascorbic acid binding"/>
    <property type="evidence" value="ECO:0007669"/>
    <property type="project" value="InterPro"/>
</dbReference>
<evidence type="ECO:0000256" key="14">
    <source>
        <dbReference type="ARBA" id="ARBA00049169"/>
    </source>
</evidence>
<feature type="chain" id="PRO_5039523756" description="procollagen-proline 4-dioxygenase" evidence="15">
    <location>
        <begin position="23"/>
        <end position="316"/>
    </location>
</feature>
<evidence type="ECO:0000256" key="8">
    <source>
        <dbReference type="ARBA" id="ARBA00022968"/>
    </source>
</evidence>
<evidence type="ECO:0000256" key="6">
    <source>
        <dbReference type="ARBA" id="ARBA00022723"/>
    </source>
</evidence>
<accession>A0A9D4TNU2</accession>
<keyword evidence="9" id="KW-1133">Transmembrane helix</keyword>
<evidence type="ECO:0000313" key="18">
    <source>
        <dbReference type="Proteomes" id="UP001055712"/>
    </source>
</evidence>
<evidence type="ECO:0000256" key="1">
    <source>
        <dbReference type="ARBA" id="ARBA00001961"/>
    </source>
</evidence>
<comment type="subcellular location">
    <subcellularLocation>
        <location evidence="2">Endoplasmic reticulum membrane</location>
        <topology evidence="2">Single-pass type II membrane protein</topology>
    </subcellularLocation>
</comment>
<dbReference type="InterPro" id="IPR045054">
    <property type="entry name" value="P4HA-like"/>
</dbReference>
<gene>
    <name evidence="17" type="ORF">D9Q98_005074</name>
</gene>
<dbReference type="EMBL" id="SIDB01000007">
    <property type="protein sequence ID" value="KAI3430479.1"/>
    <property type="molecule type" value="Genomic_DNA"/>
</dbReference>
<dbReference type="Pfam" id="PF13640">
    <property type="entry name" value="2OG-FeII_Oxy_3"/>
    <property type="match status" value="1"/>
</dbReference>
<dbReference type="FunFam" id="2.60.120.620:FF:000002">
    <property type="entry name" value="Prolyl 4-hydroxylase 4"/>
    <property type="match status" value="1"/>
</dbReference>
<evidence type="ECO:0000256" key="5">
    <source>
        <dbReference type="ARBA" id="ARBA00022692"/>
    </source>
</evidence>
<protein>
    <recommendedName>
        <fullName evidence="4">procollagen-proline 4-dioxygenase</fullName>
        <ecNumber evidence="4">1.14.11.2</ecNumber>
    </recommendedName>
</protein>
<dbReference type="PROSITE" id="PS51471">
    <property type="entry name" value="FE2OG_OXY"/>
    <property type="match status" value="1"/>
</dbReference>
<dbReference type="Gene3D" id="2.60.120.620">
    <property type="entry name" value="q2cbj1_9rhob like domain"/>
    <property type="match status" value="1"/>
</dbReference>
<dbReference type="EC" id="1.14.11.2" evidence="4"/>
<evidence type="ECO:0000313" key="17">
    <source>
        <dbReference type="EMBL" id="KAI3430479.1"/>
    </source>
</evidence>
<feature type="signal peptide" evidence="15">
    <location>
        <begin position="1"/>
        <end position="22"/>
    </location>
</feature>
<keyword evidence="18" id="KW-1185">Reference proteome</keyword>
<dbReference type="PANTHER" id="PTHR10869">
    <property type="entry name" value="PROLYL 4-HYDROXYLASE ALPHA SUBUNIT"/>
    <property type="match status" value="1"/>
</dbReference>
<reference evidence="17" key="2">
    <citation type="submission" date="2020-11" db="EMBL/GenBank/DDBJ databases">
        <authorList>
            <person name="Cecchin M."/>
            <person name="Marcolungo L."/>
            <person name="Rossato M."/>
            <person name="Girolomoni L."/>
            <person name="Cosentino E."/>
            <person name="Cuine S."/>
            <person name="Li-Beisson Y."/>
            <person name="Delledonne M."/>
            <person name="Ballottari M."/>
        </authorList>
    </citation>
    <scope>NUCLEOTIDE SEQUENCE</scope>
    <source>
        <strain evidence="17">211/11P</strain>
        <tissue evidence="17">Whole cell</tissue>
    </source>
</reference>
<dbReference type="GO" id="GO:0005506">
    <property type="term" value="F:iron ion binding"/>
    <property type="evidence" value="ECO:0007669"/>
    <property type="project" value="InterPro"/>
</dbReference>
<evidence type="ECO:0000256" key="12">
    <source>
        <dbReference type="ARBA" id="ARBA00023136"/>
    </source>
</evidence>
<evidence type="ECO:0000256" key="13">
    <source>
        <dbReference type="ARBA" id="ARBA00023180"/>
    </source>
</evidence>
<evidence type="ECO:0000256" key="7">
    <source>
        <dbReference type="ARBA" id="ARBA00022964"/>
    </source>
</evidence>
<comment type="similarity">
    <text evidence="3">Belongs to the P4HA family.</text>
</comment>
<evidence type="ECO:0000256" key="2">
    <source>
        <dbReference type="ARBA" id="ARBA00004648"/>
    </source>
</evidence>
<evidence type="ECO:0000256" key="3">
    <source>
        <dbReference type="ARBA" id="ARBA00006511"/>
    </source>
</evidence>